<dbReference type="Proteomes" id="UP000660708">
    <property type="component" value="Unassembled WGS sequence"/>
</dbReference>
<sequence length="43" mass="4955">MSITRQKFCYLVVLNEKFLTWLASDLLLQIEQVLSQIGITPSN</sequence>
<name>A0A8I0N067_9GAMM</name>
<accession>A0A8I0N067</accession>
<organism evidence="1 2">
    <name type="scientific">Pseudoalteromonas peptidolytica F12-50-A1</name>
    <dbReference type="NCBI Taxonomy" id="1315280"/>
    <lineage>
        <taxon>Bacteria</taxon>
        <taxon>Pseudomonadati</taxon>
        <taxon>Pseudomonadota</taxon>
        <taxon>Gammaproteobacteria</taxon>
        <taxon>Alteromonadales</taxon>
        <taxon>Pseudoalteromonadaceae</taxon>
        <taxon>Pseudoalteromonas</taxon>
    </lineage>
</organism>
<evidence type="ECO:0000313" key="2">
    <source>
        <dbReference type="Proteomes" id="UP000660708"/>
    </source>
</evidence>
<comment type="caution">
    <text evidence="1">The sequence shown here is derived from an EMBL/GenBank/DDBJ whole genome shotgun (WGS) entry which is preliminary data.</text>
</comment>
<protein>
    <submittedName>
        <fullName evidence="1">Uncharacterized protein</fullName>
    </submittedName>
</protein>
<dbReference type="AlphaFoldDB" id="A0A8I0N067"/>
<dbReference type="EMBL" id="AQHF01000033">
    <property type="protein sequence ID" value="MBE0348431.1"/>
    <property type="molecule type" value="Genomic_DNA"/>
</dbReference>
<keyword evidence="2" id="KW-1185">Reference proteome</keyword>
<proteinExistence type="predicted"/>
<reference evidence="1 2" key="1">
    <citation type="submission" date="2015-06" db="EMBL/GenBank/DDBJ databases">
        <title>Genome sequence of Pseudoalteromonas peptidolytica.</title>
        <authorList>
            <person name="Xie B.-B."/>
            <person name="Rong J.-C."/>
            <person name="Qin Q.-L."/>
            <person name="Zhang Y.-Z."/>
        </authorList>
    </citation>
    <scope>NUCLEOTIDE SEQUENCE [LARGE SCALE GENOMIC DNA]</scope>
    <source>
        <strain evidence="1 2">F12-50-A1</strain>
    </source>
</reference>
<gene>
    <name evidence="1" type="ORF">PPEP_b0168</name>
</gene>
<evidence type="ECO:0000313" key="1">
    <source>
        <dbReference type="EMBL" id="MBE0348431.1"/>
    </source>
</evidence>